<keyword evidence="3" id="KW-0862">Zinc</keyword>
<gene>
    <name evidence="5" type="ORF">BP01DRAFT_394934</name>
</gene>
<evidence type="ECO:0000256" key="2">
    <source>
        <dbReference type="ARBA" id="ARBA00022723"/>
    </source>
</evidence>
<reference evidence="5 6" key="1">
    <citation type="submission" date="2016-12" db="EMBL/GenBank/DDBJ databases">
        <title>The genomes of Aspergillus section Nigri reveals drivers in fungal speciation.</title>
        <authorList>
            <consortium name="DOE Joint Genome Institute"/>
            <person name="Vesth T.C."/>
            <person name="Nybo J."/>
            <person name="Theobald S."/>
            <person name="Brandl J."/>
            <person name="Frisvad J.C."/>
            <person name="Nielsen K.F."/>
            <person name="Lyhne E.K."/>
            <person name="Kogle M.E."/>
            <person name="Kuo A."/>
            <person name="Riley R."/>
            <person name="Clum A."/>
            <person name="Nolan M."/>
            <person name="Lipzen A."/>
            <person name="Salamov A."/>
            <person name="Henrissat B."/>
            <person name="Wiebenga A."/>
            <person name="De Vries R.P."/>
            <person name="Grigoriev I.V."/>
            <person name="Mortensen U.H."/>
            <person name="Andersen M.R."/>
            <person name="Baker S.E."/>
        </authorList>
    </citation>
    <scope>NUCLEOTIDE SEQUENCE [LARGE SCALE GENOMIC DNA]</scope>
    <source>
        <strain evidence="5 6">JOP 1030-1</strain>
    </source>
</reference>
<dbReference type="STRING" id="1450539.A0A318Z2T1"/>
<dbReference type="SUPFAM" id="SSF51316">
    <property type="entry name" value="Mss4-like"/>
    <property type="match status" value="1"/>
</dbReference>
<dbReference type="OrthoDB" id="1601230at2759"/>
<protein>
    <recommendedName>
        <fullName evidence="4">CENP-V/GFA domain-containing protein</fullName>
    </recommendedName>
</protein>
<dbReference type="GeneID" id="37079588"/>
<dbReference type="PROSITE" id="PS51891">
    <property type="entry name" value="CENP_V_GFA"/>
    <property type="match status" value="1"/>
</dbReference>
<evidence type="ECO:0000256" key="3">
    <source>
        <dbReference type="ARBA" id="ARBA00022833"/>
    </source>
</evidence>
<dbReference type="GO" id="GO:0046872">
    <property type="term" value="F:metal ion binding"/>
    <property type="evidence" value="ECO:0007669"/>
    <property type="project" value="UniProtKB-KW"/>
</dbReference>
<sequence>MGEHFAVFLVLKDKCKRPETGRPYMKSMKAGAFATEDSVMIDGILFGPPAKKPTTTVEAGTFHGSCHCGDRSWTAEITEPEHILCHCETCWELSGGALFHESDHP</sequence>
<dbReference type="RefSeq" id="XP_025427557.1">
    <property type="nucleotide sequence ID" value="XM_025578359.1"/>
</dbReference>
<dbReference type="InterPro" id="IPR011057">
    <property type="entry name" value="Mss4-like_sf"/>
</dbReference>
<dbReference type="EMBL" id="KZ821262">
    <property type="protein sequence ID" value="PYH41575.1"/>
    <property type="molecule type" value="Genomic_DNA"/>
</dbReference>
<keyword evidence="6" id="KW-1185">Reference proteome</keyword>
<keyword evidence="2" id="KW-0479">Metal-binding</keyword>
<accession>A0A318Z2T1</accession>
<comment type="similarity">
    <text evidence="1">Belongs to the Gfa family.</text>
</comment>
<proteinExistence type="inferred from homology"/>
<dbReference type="GO" id="GO:0016846">
    <property type="term" value="F:carbon-sulfur lyase activity"/>
    <property type="evidence" value="ECO:0007669"/>
    <property type="project" value="InterPro"/>
</dbReference>
<dbReference type="AlphaFoldDB" id="A0A318Z2T1"/>
<dbReference type="Pfam" id="PF04828">
    <property type="entry name" value="GFA"/>
    <property type="match status" value="1"/>
</dbReference>
<organism evidence="5 6">
    <name type="scientific">Aspergillus saccharolyticus JOP 1030-1</name>
    <dbReference type="NCBI Taxonomy" id="1450539"/>
    <lineage>
        <taxon>Eukaryota</taxon>
        <taxon>Fungi</taxon>
        <taxon>Dikarya</taxon>
        <taxon>Ascomycota</taxon>
        <taxon>Pezizomycotina</taxon>
        <taxon>Eurotiomycetes</taxon>
        <taxon>Eurotiomycetidae</taxon>
        <taxon>Eurotiales</taxon>
        <taxon>Aspergillaceae</taxon>
        <taxon>Aspergillus</taxon>
        <taxon>Aspergillus subgen. Circumdati</taxon>
    </lineage>
</organism>
<dbReference type="Gene3D" id="3.90.1590.10">
    <property type="entry name" value="glutathione-dependent formaldehyde- activating enzyme (gfa)"/>
    <property type="match status" value="1"/>
</dbReference>
<name>A0A318Z2T1_9EURO</name>
<evidence type="ECO:0000259" key="4">
    <source>
        <dbReference type="PROSITE" id="PS51891"/>
    </source>
</evidence>
<evidence type="ECO:0000256" key="1">
    <source>
        <dbReference type="ARBA" id="ARBA00005495"/>
    </source>
</evidence>
<dbReference type="InterPro" id="IPR006913">
    <property type="entry name" value="CENP-V/GFA"/>
</dbReference>
<evidence type="ECO:0000313" key="6">
    <source>
        <dbReference type="Proteomes" id="UP000248349"/>
    </source>
</evidence>
<dbReference type="Proteomes" id="UP000248349">
    <property type="component" value="Unassembled WGS sequence"/>
</dbReference>
<evidence type="ECO:0000313" key="5">
    <source>
        <dbReference type="EMBL" id="PYH41575.1"/>
    </source>
</evidence>
<feature type="domain" description="CENP-V/GFA" evidence="4">
    <location>
        <begin position="62"/>
        <end position="105"/>
    </location>
</feature>